<evidence type="ECO:0000259" key="2">
    <source>
        <dbReference type="Pfam" id="PF19956"/>
    </source>
</evidence>
<evidence type="ECO:0000313" key="5">
    <source>
        <dbReference type="Proteomes" id="UP001519332"/>
    </source>
</evidence>
<dbReference type="Pfam" id="PF19916">
    <property type="entry name" value="VMAP-M0"/>
    <property type="match status" value="1"/>
</dbReference>
<feature type="domain" description="vWA-MoxR associated protein middle region 0" evidence="1">
    <location>
        <begin position="107"/>
        <end position="208"/>
    </location>
</feature>
<dbReference type="RefSeq" id="WP_209639191.1">
    <property type="nucleotide sequence ID" value="NZ_JAGINW010000001.1"/>
</dbReference>
<comment type="caution">
    <text evidence="4">The sequence shown here is derived from an EMBL/GenBank/DDBJ whole genome shotgun (WGS) entry which is preliminary data.</text>
</comment>
<dbReference type="InterPro" id="IPR045431">
    <property type="entry name" value="EAD2"/>
</dbReference>
<dbReference type="Pfam" id="PF20028">
    <property type="entry name" value="VMAP-C"/>
    <property type="match status" value="1"/>
</dbReference>
<feature type="domain" description="Effector-associated" evidence="2">
    <location>
        <begin position="17"/>
        <end position="97"/>
    </location>
</feature>
<evidence type="ECO:0000259" key="3">
    <source>
        <dbReference type="Pfam" id="PF20028"/>
    </source>
</evidence>
<protein>
    <submittedName>
        <fullName evidence="4">Uncharacterized protein</fullName>
    </submittedName>
</protein>
<evidence type="ECO:0000259" key="1">
    <source>
        <dbReference type="Pfam" id="PF19916"/>
    </source>
</evidence>
<dbReference type="EMBL" id="JAGINW010000001">
    <property type="protein sequence ID" value="MBP2323195.1"/>
    <property type="molecule type" value="Genomic_DNA"/>
</dbReference>
<gene>
    <name evidence="4" type="ORF">JOF56_003580</name>
</gene>
<accession>A0ABS4TGP8</accession>
<dbReference type="Pfam" id="PF19956">
    <property type="entry name" value="EAD2"/>
    <property type="match status" value="1"/>
</dbReference>
<proteinExistence type="predicted"/>
<feature type="domain" description="vWA-MoxR associated protein C-terminal" evidence="3">
    <location>
        <begin position="239"/>
        <end position="477"/>
    </location>
</feature>
<dbReference type="InterPro" id="IPR045555">
    <property type="entry name" value="VMAP-M0"/>
</dbReference>
<sequence>MAGYQEIPARSVLWPLVEALQKVPCMADANGRRLVLRIIGDELGRPFMVDEHSQTTMHLFSIVDACRQSPEGLRALVKALEYVEPGALSTNGVRQIVTQMVPLDSWTHQEQRELFALLAGIIVPDIVEVYRFVAGPNAPKLGDQTTFEEMLLALDTLNAGVDGLPRPLVFVEHLAARVRLDLATKLRNWVDLQATRINLFAELQEVRRQLGRAAIPTSLQPRLPAYIVFLLQYEGLGSRYRLSYWRQLDVTGGWYPERGDDFIGTLDEIKHHVAALIECVESEWANYVPDIRVEFVLPLTLLNLAVDQWQWEVESPLPQPMGCRFSVVVRSLERMQWRKWHRHWYARWAELESQVYSSNSVIAECGYWSRAADLPGLRELTSYFERHGNVVALMLCAPPLPPAFDELMVGLRAGIPVVVWHRKGAADEEFVATVNAFLHAAGTGHLLDRVRVVRSNAFVESDQCHVGAHMTVLWDDPKRVVVPDRPAPPEEVA</sequence>
<dbReference type="Proteomes" id="UP001519332">
    <property type="component" value="Unassembled WGS sequence"/>
</dbReference>
<dbReference type="InterPro" id="IPR045450">
    <property type="entry name" value="VMAP_C"/>
</dbReference>
<evidence type="ECO:0000313" key="4">
    <source>
        <dbReference type="EMBL" id="MBP2323195.1"/>
    </source>
</evidence>
<reference evidence="4 5" key="1">
    <citation type="submission" date="2021-03" db="EMBL/GenBank/DDBJ databases">
        <title>Sequencing the genomes of 1000 actinobacteria strains.</title>
        <authorList>
            <person name="Klenk H.-P."/>
        </authorList>
    </citation>
    <scope>NUCLEOTIDE SEQUENCE [LARGE SCALE GENOMIC DNA]</scope>
    <source>
        <strain evidence="4 5">DSM 46670</strain>
    </source>
</reference>
<keyword evidence="5" id="KW-1185">Reference proteome</keyword>
<organism evidence="4 5">
    <name type="scientific">Kibdelosporangium banguiense</name>
    <dbReference type="NCBI Taxonomy" id="1365924"/>
    <lineage>
        <taxon>Bacteria</taxon>
        <taxon>Bacillati</taxon>
        <taxon>Actinomycetota</taxon>
        <taxon>Actinomycetes</taxon>
        <taxon>Pseudonocardiales</taxon>
        <taxon>Pseudonocardiaceae</taxon>
        <taxon>Kibdelosporangium</taxon>
    </lineage>
</organism>
<name>A0ABS4TGP8_9PSEU</name>